<dbReference type="SUPFAM" id="SSF159894">
    <property type="entry name" value="YgaC/TfoX-N like"/>
    <property type="match status" value="1"/>
</dbReference>
<evidence type="ECO:0000313" key="4">
    <source>
        <dbReference type="Proteomes" id="UP000253426"/>
    </source>
</evidence>
<proteinExistence type="predicted"/>
<feature type="region of interest" description="Disordered" evidence="1">
    <location>
        <begin position="104"/>
        <end position="146"/>
    </location>
</feature>
<dbReference type="OrthoDB" id="9803291at2"/>
<dbReference type="RefSeq" id="WP_113960373.1">
    <property type="nucleotide sequence ID" value="NZ_QNRR01000008.1"/>
</dbReference>
<dbReference type="Proteomes" id="UP000253426">
    <property type="component" value="Unassembled WGS sequence"/>
</dbReference>
<feature type="compositionally biased region" description="Basic residues" evidence="1">
    <location>
        <begin position="131"/>
        <end position="146"/>
    </location>
</feature>
<dbReference type="InterPro" id="IPR047525">
    <property type="entry name" value="TfoX-like"/>
</dbReference>
<gene>
    <name evidence="3" type="ORF">DES53_108218</name>
</gene>
<protein>
    <submittedName>
        <fullName evidence="3">DNA transformation protein</fullName>
    </submittedName>
</protein>
<dbReference type="AlphaFoldDB" id="A0A366HDI1"/>
<feature type="compositionally biased region" description="Basic and acidic residues" evidence="1">
    <location>
        <begin position="117"/>
        <end position="130"/>
    </location>
</feature>
<dbReference type="Gene3D" id="3.30.1460.30">
    <property type="entry name" value="YgaC/TfoX-N like chaperone"/>
    <property type="match status" value="1"/>
</dbReference>
<reference evidence="3 4" key="1">
    <citation type="submission" date="2018-06" db="EMBL/GenBank/DDBJ databases">
        <title>Genomic Encyclopedia of Type Strains, Phase IV (KMG-IV): sequencing the most valuable type-strain genomes for metagenomic binning, comparative biology and taxonomic classification.</title>
        <authorList>
            <person name="Goeker M."/>
        </authorList>
    </citation>
    <scope>NUCLEOTIDE SEQUENCE [LARGE SCALE GENOMIC DNA]</scope>
    <source>
        <strain evidence="3 4">DSM 25532</strain>
    </source>
</reference>
<evidence type="ECO:0000259" key="2">
    <source>
        <dbReference type="Pfam" id="PF04993"/>
    </source>
</evidence>
<dbReference type="PANTHER" id="PTHR36121:SF1">
    <property type="entry name" value="PROTEIN SXY"/>
    <property type="match status" value="1"/>
</dbReference>
<accession>A0A366HDI1</accession>
<dbReference type="EMBL" id="QNRR01000008">
    <property type="protein sequence ID" value="RBP40511.1"/>
    <property type="molecule type" value="Genomic_DNA"/>
</dbReference>
<organism evidence="3 4">
    <name type="scientific">Roseimicrobium gellanilyticum</name>
    <dbReference type="NCBI Taxonomy" id="748857"/>
    <lineage>
        <taxon>Bacteria</taxon>
        <taxon>Pseudomonadati</taxon>
        <taxon>Verrucomicrobiota</taxon>
        <taxon>Verrucomicrobiia</taxon>
        <taxon>Verrucomicrobiales</taxon>
        <taxon>Verrucomicrobiaceae</taxon>
        <taxon>Roseimicrobium</taxon>
    </lineage>
</organism>
<evidence type="ECO:0000313" key="3">
    <source>
        <dbReference type="EMBL" id="RBP40511.1"/>
    </source>
</evidence>
<feature type="domain" description="TfoX N-terminal" evidence="2">
    <location>
        <begin position="8"/>
        <end position="100"/>
    </location>
</feature>
<dbReference type="PANTHER" id="PTHR36121">
    <property type="entry name" value="PROTEIN SXY"/>
    <property type="match status" value="1"/>
</dbReference>
<comment type="caution">
    <text evidence="3">The sequence shown here is derived from an EMBL/GenBank/DDBJ whole genome shotgun (WGS) entry which is preliminary data.</text>
</comment>
<dbReference type="Pfam" id="PF04993">
    <property type="entry name" value="TfoX_N"/>
    <property type="match status" value="1"/>
</dbReference>
<name>A0A366HDI1_9BACT</name>
<evidence type="ECO:0000256" key="1">
    <source>
        <dbReference type="SAM" id="MobiDB-lite"/>
    </source>
</evidence>
<feature type="compositionally biased region" description="Basic residues" evidence="1">
    <location>
        <begin position="105"/>
        <end position="115"/>
    </location>
</feature>
<keyword evidence="4" id="KW-1185">Reference proteome</keyword>
<dbReference type="InterPro" id="IPR007076">
    <property type="entry name" value="TfoX_N"/>
</dbReference>
<sequence>MTSDDMLDLLASVGEVIPRRMFGGTGFYKNGIMFALEAYGRLFLKTDEENRQIFIDAGCEPFKFVDKDGNETVMSYWEPPESALSSPMKMKPWALLGVEASLRNAKPKSKKKNAPKVKAEGKAAVKETPKPKTKKKAAAKKAARKK</sequence>